<sequence length="458" mass="50115">AALLDIPTMSIVMDMDDLLGISGLYSNPYILWERPASVEFFNVAGDDGFQIDAGLRIQGQTGRGHTKRSFRMVFRGEVYGDGKLRYPLFGDDYPVDTFDHLILRGGVNDSYTGSGSAQYLRDGWTDVAYYDMGQASLGVTYVHLYLNGLYWGLYNPIERPNSAWAASHMGGERDVDWDGSRGSGTNGNKVAYATMMSIANGTSSFGAISNPDAYAEVLKYTDVEAVADYAILNYYAGSSDWGGETNTDWVRKRQDDAGFVPVVWDSEYVLKNVNADSTGSSAWPAVLHRWLLSNPDYRMVAADRIQKHFFNGGALTIAANQARYAALADEIGLAIKGEEARWSHNAGSFSYAGWVNERNRIVNQHFAQREPIAMDQFRNSASFTHPMYPDVDAPELNQHGGQVASGFGLGITSAEGTIYYTLDGTDPRLTGTESGLISPAALVYSAPVSLTDTTHVMA</sequence>
<dbReference type="InterPro" id="IPR026876">
    <property type="entry name" value="Fn3_assoc_repeat"/>
</dbReference>
<evidence type="ECO:0000313" key="1">
    <source>
        <dbReference type="EMBL" id="KKL03658.1"/>
    </source>
</evidence>
<reference evidence="1" key="1">
    <citation type="journal article" date="2015" name="Nature">
        <title>Complex archaea that bridge the gap between prokaryotes and eukaryotes.</title>
        <authorList>
            <person name="Spang A."/>
            <person name="Saw J.H."/>
            <person name="Jorgensen S.L."/>
            <person name="Zaremba-Niedzwiedzka K."/>
            <person name="Martijn J."/>
            <person name="Lind A.E."/>
            <person name="van Eijk R."/>
            <person name="Schleper C."/>
            <person name="Guy L."/>
            <person name="Ettema T.J."/>
        </authorList>
    </citation>
    <scope>NUCLEOTIDE SEQUENCE</scope>
</reference>
<name>A0A0F9CUQ9_9ZZZZ</name>
<feature type="non-terminal residue" evidence="1">
    <location>
        <position position="1"/>
    </location>
</feature>
<dbReference type="Pfam" id="PF08757">
    <property type="entry name" value="CotH"/>
    <property type="match status" value="1"/>
</dbReference>
<dbReference type="InterPro" id="IPR014867">
    <property type="entry name" value="Spore_coat_CotH_CotH2/3/7"/>
</dbReference>
<dbReference type="Pfam" id="PF13287">
    <property type="entry name" value="Fn3_assoc"/>
    <property type="match status" value="1"/>
</dbReference>
<gene>
    <name evidence="1" type="ORF">LCGC14_2623920</name>
</gene>
<proteinExistence type="predicted"/>
<accession>A0A0F9CUQ9</accession>
<protein>
    <submittedName>
        <fullName evidence="1">Uncharacterized protein</fullName>
    </submittedName>
</protein>
<comment type="caution">
    <text evidence="1">The sequence shown here is derived from an EMBL/GenBank/DDBJ whole genome shotgun (WGS) entry which is preliminary data.</text>
</comment>
<feature type="non-terminal residue" evidence="1">
    <location>
        <position position="458"/>
    </location>
</feature>
<organism evidence="1">
    <name type="scientific">marine sediment metagenome</name>
    <dbReference type="NCBI Taxonomy" id="412755"/>
    <lineage>
        <taxon>unclassified sequences</taxon>
        <taxon>metagenomes</taxon>
        <taxon>ecological metagenomes</taxon>
    </lineage>
</organism>
<dbReference type="AlphaFoldDB" id="A0A0F9CUQ9"/>
<dbReference type="EMBL" id="LAZR01044844">
    <property type="protein sequence ID" value="KKL03658.1"/>
    <property type="molecule type" value="Genomic_DNA"/>
</dbReference>